<dbReference type="AlphaFoldDB" id="A0A6P6XBU4"/>
<proteinExistence type="predicted"/>
<name>A0A6P6XBU4_COFAR</name>
<keyword evidence="3" id="KW-1185">Reference proteome</keyword>
<dbReference type="PANTHER" id="PTHR33429:SF23">
    <property type="entry name" value="OS02G0709350 PROTEIN"/>
    <property type="match status" value="1"/>
</dbReference>
<evidence type="ECO:0000313" key="3">
    <source>
        <dbReference type="Proteomes" id="UP001652660"/>
    </source>
</evidence>
<dbReference type="PANTHER" id="PTHR33429">
    <property type="entry name" value="OS02G0708000 PROTEIN-RELATED"/>
    <property type="match status" value="1"/>
</dbReference>
<gene>
    <name evidence="4" type="primary">LOC113741806</name>
</gene>
<reference evidence="3" key="1">
    <citation type="journal article" date="2025" name="Foods">
        <title>Unveiling the Microbial Signatures of Arabica Coffee Cherries: Insights into Ripeness Specific Diversity, Functional Traits, and Implications for Quality and Safety.</title>
        <authorList>
            <consortium name="RefSeq"/>
            <person name="Tenea G.N."/>
            <person name="Cifuentes V."/>
            <person name="Reyes P."/>
            <person name="Cevallos-Vallejos M."/>
        </authorList>
    </citation>
    <scope>NUCLEOTIDE SEQUENCE [LARGE SCALE GENOMIC DNA]</scope>
</reference>
<evidence type="ECO:0000256" key="1">
    <source>
        <dbReference type="SAM" id="MobiDB-lite"/>
    </source>
</evidence>
<accession>A0A6P6XBU4</accession>
<keyword evidence="2" id="KW-1133">Transmembrane helix</keyword>
<feature type="region of interest" description="Disordered" evidence="1">
    <location>
        <begin position="1"/>
        <end position="34"/>
    </location>
</feature>
<keyword evidence="2" id="KW-0812">Transmembrane</keyword>
<protein>
    <submittedName>
        <fullName evidence="4">Uncharacterized protein</fullName>
    </submittedName>
</protein>
<evidence type="ECO:0000256" key="2">
    <source>
        <dbReference type="SAM" id="Phobius"/>
    </source>
</evidence>
<evidence type="ECO:0000313" key="4">
    <source>
        <dbReference type="RefSeq" id="XP_027125248.1"/>
    </source>
</evidence>
<reference evidence="4" key="2">
    <citation type="submission" date="2025-08" db="UniProtKB">
        <authorList>
            <consortium name="RefSeq"/>
        </authorList>
    </citation>
    <scope>IDENTIFICATION</scope>
    <source>
        <tissue evidence="4">Leaves</tissue>
    </source>
</reference>
<dbReference type="RefSeq" id="XP_027125248.1">
    <property type="nucleotide sequence ID" value="XM_027269447.2"/>
</dbReference>
<dbReference type="GeneID" id="113741806"/>
<sequence>MATTPSVTPDQEQLQPQESVPNPVSVSATTSAWHSSGSIGPFFAVISVLTVLAVISCFAGRICKGRSVTPPENIQHGGCLGWLRRKWCACANNDAEVLGNKAAESNDVRLLIVDKDDFRRFWCSRFLGLC</sequence>
<feature type="transmembrane region" description="Helical" evidence="2">
    <location>
        <begin position="39"/>
        <end position="59"/>
    </location>
</feature>
<keyword evidence="2" id="KW-0472">Membrane</keyword>
<dbReference type="Proteomes" id="UP001652660">
    <property type="component" value="Chromosome 4e"/>
</dbReference>
<organism evidence="3 4">
    <name type="scientific">Coffea arabica</name>
    <name type="common">Arabian coffee</name>
    <dbReference type="NCBI Taxonomy" id="13443"/>
    <lineage>
        <taxon>Eukaryota</taxon>
        <taxon>Viridiplantae</taxon>
        <taxon>Streptophyta</taxon>
        <taxon>Embryophyta</taxon>
        <taxon>Tracheophyta</taxon>
        <taxon>Spermatophyta</taxon>
        <taxon>Magnoliopsida</taxon>
        <taxon>eudicotyledons</taxon>
        <taxon>Gunneridae</taxon>
        <taxon>Pentapetalae</taxon>
        <taxon>asterids</taxon>
        <taxon>lamiids</taxon>
        <taxon>Gentianales</taxon>
        <taxon>Rubiaceae</taxon>
        <taxon>Ixoroideae</taxon>
        <taxon>Gardenieae complex</taxon>
        <taxon>Bertiereae - Coffeeae clade</taxon>
        <taxon>Coffeeae</taxon>
        <taxon>Coffea</taxon>
    </lineage>
</organism>